<proteinExistence type="predicted"/>
<dbReference type="GO" id="GO:0004930">
    <property type="term" value="F:G protein-coupled receptor activity"/>
    <property type="evidence" value="ECO:0007669"/>
    <property type="project" value="UniProtKB-KW"/>
</dbReference>
<dbReference type="AlphaFoldDB" id="A0A815EME0"/>
<dbReference type="GO" id="GO:0005886">
    <property type="term" value="C:plasma membrane"/>
    <property type="evidence" value="ECO:0007669"/>
    <property type="project" value="TreeGrafter"/>
</dbReference>
<organism evidence="11 12">
    <name type="scientific">Adineta ricciae</name>
    <name type="common">Rotifer</name>
    <dbReference type="NCBI Taxonomy" id="249248"/>
    <lineage>
        <taxon>Eukaryota</taxon>
        <taxon>Metazoa</taxon>
        <taxon>Spiralia</taxon>
        <taxon>Gnathifera</taxon>
        <taxon>Rotifera</taxon>
        <taxon>Eurotatoria</taxon>
        <taxon>Bdelloidea</taxon>
        <taxon>Adinetida</taxon>
        <taxon>Adinetidae</taxon>
        <taxon>Adineta</taxon>
    </lineage>
</organism>
<dbReference type="Proteomes" id="UP000663828">
    <property type="component" value="Unassembled WGS sequence"/>
</dbReference>
<gene>
    <name evidence="10" type="ORF">EDS130_LOCUS25889</name>
    <name evidence="11" type="ORF">XAT740_LOCUS29540</name>
</gene>
<comment type="caution">
    <text evidence="11">The sequence shown here is derived from an EMBL/GenBank/DDBJ whole genome shotgun (WGS) entry which is preliminary data.</text>
</comment>
<evidence type="ECO:0000313" key="12">
    <source>
        <dbReference type="Proteomes" id="UP000663828"/>
    </source>
</evidence>
<keyword evidence="6" id="KW-0675">Receptor</keyword>
<keyword evidence="3 8" id="KW-1133">Transmembrane helix</keyword>
<dbReference type="InterPro" id="IPR000276">
    <property type="entry name" value="GPCR_Rhodpsn"/>
</dbReference>
<evidence type="ECO:0000313" key="10">
    <source>
        <dbReference type="EMBL" id="CAF1211028.1"/>
    </source>
</evidence>
<evidence type="ECO:0000256" key="8">
    <source>
        <dbReference type="SAM" id="Phobius"/>
    </source>
</evidence>
<evidence type="ECO:0000256" key="3">
    <source>
        <dbReference type="ARBA" id="ARBA00022989"/>
    </source>
</evidence>
<feature type="transmembrane region" description="Helical" evidence="8">
    <location>
        <begin position="223"/>
        <end position="243"/>
    </location>
</feature>
<keyword evidence="4" id="KW-0297">G-protein coupled receptor</keyword>
<dbReference type="PANTHER" id="PTHR24243">
    <property type="entry name" value="G-PROTEIN COUPLED RECEPTOR"/>
    <property type="match status" value="1"/>
</dbReference>
<keyword evidence="12" id="KW-1185">Reference proteome</keyword>
<feature type="transmembrane region" description="Helical" evidence="8">
    <location>
        <begin position="12"/>
        <end position="29"/>
    </location>
</feature>
<dbReference type="EMBL" id="CAJNOJ010000154">
    <property type="protein sequence ID" value="CAF1211028.1"/>
    <property type="molecule type" value="Genomic_DNA"/>
</dbReference>
<feature type="transmembrane region" description="Helical" evidence="8">
    <location>
        <begin position="84"/>
        <end position="109"/>
    </location>
</feature>
<feature type="transmembrane region" description="Helical" evidence="8">
    <location>
        <begin position="130"/>
        <end position="150"/>
    </location>
</feature>
<feature type="transmembrane region" description="Helical" evidence="8">
    <location>
        <begin position="255"/>
        <end position="284"/>
    </location>
</feature>
<dbReference type="SUPFAM" id="SSF81321">
    <property type="entry name" value="Family A G protein-coupled receptor-like"/>
    <property type="match status" value="1"/>
</dbReference>
<keyword evidence="5 8" id="KW-0472">Membrane</keyword>
<evidence type="ECO:0000256" key="2">
    <source>
        <dbReference type="ARBA" id="ARBA00022692"/>
    </source>
</evidence>
<evidence type="ECO:0000256" key="7">
    <source>
        <dbReference type="ARBA" id="ARBA00023224"/>
    </source>
</evidence>
<feature type="transmembrane region" description="Helical" evidence="8">
    <location>
        <begin position="50"/>
        <end position="72"/>
    </location>
</feature>
<dbReference type="OrthoDB" id="9990906at2759"/>
<dbReference type="PANTHER" id="PTHR24243:SF233">
    <property type="entry name" value="THYROTROPIN-RELEASING HORMONE RECEPTOR"/>
    <property type="match status" value="1"/>
</dbReference>
<evidence type="ECO:0000313" key="11">
    <source>
        <dbReference type="EMBL" id="CAF1313993.1"/>
    </source>
</evidence>
<evidence type="ECO:0000256" key="6">
    <source>
        <dbReference type="ARBA" id="ARBA00023170"/>
    </source>
</evidence>
<dbReference type="Proteomes" id="UP000663852">
    <property type="component" value="Unassembled WGS sequence"/>
</dbReference>
<dbReference type="PROSITE" id="PS50262">
    <property type="entry name" value="G_PROTEIN_RECEP_F1_2"/>
    <property type="match status" value="1"/>
</dbReference>
<evidence type="ECO:0000259" key="9">
    <source>
        <dbReference type="PROSITE" id="PS50262"/>
    </source>
</evidence>
<dbReference type="Gene3D" id="1.20.1070.10">
    <property type="entry name" value="Rhodopsin 7-helix transmembrane proteins"/>
    <property type="match status" value="1"/>
</dbReference>
<evidence type="ECO:0000256" key="5">
    <source>
        <dbReference type="ARBA" id="ARBA00023136"/>
    </source>
</evidence>
<accession>A0A815EME0</accession>
<evidence type="ECO:0000256" key="4">
    <source>
        <dbReference type="ARBA" id="ARBA00023040"/>
    </source>
</evidence>
<evidence type="ECO:0000256" key="1">
    <source>
        <dbReference type="ARBA" id="ARBA00004141"/>
    </source>
</evidence>
<reference evidence="11" key="1">
    <citation type="submission" date="2021-02" db="EMBL/GenBank/DDBJ databases">
        <authorList>
            <person name="Nowell W R."/>
        </authorList>
    </citation>
    <scope>NUCLEOTIDE SEQUENCE</scope>
</reference>
<name>A0A815EME0_ADIRI</name>
<protein>
    <recommendedName>
        <fullName evidence="9">G-protein coupled receptors family 1 profile domain-containing protein</fullName>
    </recommendedName>
</protein>
<keyword evidence="7" id="KW-0807">Transducer</keyword>
<feature type="domain" description="G-protein coupled receptors family 1 profile" evidence="9">
    <location>
        <begin position="26"/>
        <end position="277"/>
    </location>
</feature>
<dbReference type="Pfam" id="PF00001">
    <property type="entry name" value="7tm_1"/>
    <property type="match status" value="1"/>
</dbReference>
<sequence>MSVFYDQVLKANIFIQPLLFILIIVTNILKIRILSSRALRISQCSHYLTSYAVFSIIYTCLLCPTQVIRALYIGWEDTSIGCHIYFFALFTPPYLSRAMLILASFDRYCSSSKIQRLNLTSTKRATHKTITLTTILIIVYMSPMSFIYYYDTTTATCRQYRNFLVNVFVFSQAIVYYTLAPILMIIFGILTIMNIHQYSLIRITLKSYSTHGRRTERQLARMLLLQICSHLILTTPFGVLYFMNAFNPATRTPNIIAIRYICVMWTQCDYFLSFFLYILSGSVYREQLCRLLMRCRE</sequence>
<dbReference type="EMBL" id="CAJNOR010002579">
    <property type="protein sequence ID" value="CAF1313993.1"/>
    <property type="molecule type" value="Genomic_DNA"/>
</dbReference>
<dbReference type="InterPro" id="IPR017452">
    <property type="entry name" value="GPCR_Rhodpsn_7TM"/>
</dbReference>
<feature type="transmembrane region" description="Helical" evidence="8">
    <location>
        <begin position="170"/>
        <end position="193"/>
    </location>
</feature>
<comment type="subcellular location">
    <subcellularLocation>
        <location evidence="1">Membrane</location>
        <topology evidence="1">Multi-pass membrane protein</topology>
    </subcellularLocation>
</comment>
<keyword evidence="2 8" id="KW-0812">Transmembrane</keyword>